<dbReference type="RefSeq" id="WP_136841217.1">
    <property type="nucleotide sequence ID" value="NZ_SUPL01000002.1"/>
</dbReference>
<dbReference type="Proteomes" id="UP000307657">
    <property type="component" value="Unassembled WGS sequence"/>
</dbReference>
<feature type="signal peptide" evidence="1">
    <location>
        <begin position="1"/>
        <end position="27"/>
    </location>
</feature>
<feature type="chain" id="PRO_5020929485" description="DUF4440 domain-containing protein" evidence="1">
    <location>
        <begin position="28"/>
        <end position="173"/>
    </location>
</feature>
<dbReference type="EMBL" id="SUPL01000002">
    <property type="protein sequence ID" value="TJY37080.1"/>
    <property type="molecule type" value="Genomic_DNA"/>
</dbReference>
<reference evidence="2 3" key="1">
    <citation type="submission" date="2019-04" db="EMBL/GenBank/DDBJ databases">
        <title>Lacinutrix sp. nov., isolated from marine water.</title>
        <authorList>
            <person name="Kim W."/>
        </authorList>
    </citation>
    <scope>NUCLEOTIDE SEQUENCE [LARGE SCALE GENOMIC DNA]</scope>
    <source>
        <strain evidence="2 3">CAU 1491</strain>
    </source>
</reference>
<evidence type="ECO:0000313" key="3">
    <source>
        <dbReference type="Proteomes" id="UP000307657"/>
    </source>
</evidence>
<keyword evidence="3" id="KW-1185">Reference proteome</keyword>
<sequence>MKNYIKNKNHLTVILILILFITNSCNTSNTKIEELSENDLKDIEQLENDYVRAWFDDDQQNAVLNVFEDNVAFIPHHGDKPVVGIENLRNFFWPDGIGGIVNSFNHYPDKIEGNNQVAWVRGRFDIKYSWIIDKDTTTTVNEGNYVFVARKREDNQWKIATFIFNDPVAQIKN</sequence>
<gene>
    <name evidence="2" type="ORF">E5167_03800</name>
</gene>
<proteinExistence type="predicted"/>
<dbReference type="InterPro" id="IPR032710">
    <property type="entry name" value="NTF2-like_dom_sf"/>
</dbReference>
<dbReference type="Gene3D" id="3.10.450.50">
    <property type="match status" value="1"/>
</dbReference>
<evidence type="ECO:0000256" key="1">
    <source>
        <dbReference type="SAM" id="SignalP"/>
    </source>
</evidence>
<keyword evidence="1" id="KW-0732">Signal</keyword>
<comment type="caution">
    <text evidence="2">The sequence shown here is derived from an EMBL/GenBank/DDBJ whole genome shotgun (WGS) entry which is preliminary data.</text>
</comment>
<dbReference type="OrthoDB" id="9814425at2"/>
<organism evidence="2 3">
    <name type="scientific">Pontimicrobium aquaticum</name>
    <dbReference type="NCBI Taxonomy" id="2565367"/>
    <lineage>
        <taxon>Bacteria</taxon>
        <taxon>Pseudomonadati</taxon>
        <taxon>Bacteroidota</taxon>
        <taxon>Flavobacteriia</taxon>
        <taxon>Flavobacteriales</taxon>
        <taxon>Flavobacteriaceae</taxon>
        <taxon>Pontimicrobium</taxon>
    </lineage>
</organism>
<evidence type="ECO:0000313" key="2">
    <source>
        <dbReference type="EMBL" id="TJY37080.1"/>
    </source>
</evidence>
<protein>
    <recommendedName>
        <fullName evidence="4">DUF4440 domain-containing protein</fullName>
    </recommendedName>
</protein>
<accession>A0A4U0EYQ9</accession>
<dbReference type="AlphaFoldDB" id="A0A4U0EYQ9"/>
<dbReference type="SUPFAM" id="SSF54427">
    <property type="entry name" value="NTF2-like"/>
    <property type="match status" value="1"/>
</dbReference>
<name>A0A4U0EYQ9_9FLAO</name>
<evidence type="ECO:0008006" key="4">
    <source>
        <dbReference type="Google" id="ProtNLM"/>
    </source>
</evidence>